<reference evidence="1 2" key="1">
    <citation type="submission" date="2020-07" db="EMBL/GenBank/DDBJ databases">
        <title>Streptomyces isolated from Indian soil.</title>
        <authorList>
            <person name="Mandal S."/>
            <person name="Maiti P.K."/>
        </authorList>
    </citation>
    <scope>NUCLEOTIDE SEQUENCE [LARGE SCALE GENOMIC DNA]</scope>
    <source>
        <strain evidence="1 2">PSKA54</strain>
    </source>
</reference>
<proteinExistence type="predicted"/>
<comment type="caution">
    <text evidence="1">The sequence shown here is derived from an EMBL/GenBank/DDBJ whole genome shotgun (WGS) entry which is preliminary data.</text>
</comment>
<dbReference type="RefSeq" id="WP_181864342.1">
    <property type="nucleotide sequence ID" value="NZ_JACEQY010000013.1"/>
</dbReference>
<gene>
    <name evidence="1" type="ORF">H1V43_14080</name>
</gene>
<evidence type="ECO:0000313" key="2">
    <source>
        <dbReference type="Proteomes" id="UP000586976"/>
    </source>
</evidence>
<dbReference type="EMBL" id="JACEQY010000013">
    <property type="protein sequence ID" value="MBA4862502.1"/>
    <property type="molecule type" value="Genomic_DNA"/>
</dbReference>
<sequence>MDYVRLLADVRRRPNAYGIKGSYREYVAFVNGANSASEGVLLDGFSTHLAKKLGEGGNLYWALLVVRLALAPRTIRDIDEIGKSEDGEVSDLLFRELAEFLAHRAHE</sequence>
<keyword evidence="2" id="KW-1185">Reference proteome</keyword>
<protein>
    <submittedName>
        <fullName evidence="1">Uncharacterized protein</fullName>
    </submittedName>
</protein>
<dbReference type="Proteomes" id="UP000586976">
    <property type="component" value="Unassembled WGS sequence"/>
</dbReference>
<name>A0A7W2HG19_9ACTN</name>
<organism evidence="1 2">
    <name type="scientific">Streptomyces himalayensis subsp. aureolus</name>
    <dbReference type="NCBI Taxonomy" id="2758039"/>
    <lineage>
        <taxon>Bacteria</taxon>
        <taxon>Bacillati</taxon>
        <taxon>Actinomycetota</taxon>
        <taxon>Actinomycetes</taxon>
        <taxon>Kitasatosporales</taxon>
        <taxon>Streptomycetaceae</taxon>
        <taxon>Streptomyces</taxon>
        <taxon>Streptomyces himalayensis</taxon>
    </lineage>
</organism>
<accession>A0A7W2HG19</accession>
<dbReference type="AlphaFoldDB" id="A0A7W2HG19"/>
<evidence type="ECO:0000313" key="1">
    <source>
        <dbReference type="EMBL" id="MBA4862502.1"/>
    </source>
</evidence>